<name>A0ABV4XI77_9CYAN</name>
<dbReference type="RefSeq" id="WP_413261053.1">
    <property type="nucleotide sequence ID" value="NZ_JBHFNR010000004.1"/>
</dbReference>
<comment type="caution">
    <text evidence="1">The sequence shown here is derived from an EMBL/GenBank/DDBJ whole genome shotgun (WGS) entry which is preliminary data.</text>
</comment>
<gene>
    <name evidence="1" type="ORF">ACE1CI_00355</name>
</gene>
<organism evidence="1 2">
    <name type="scientific">Floridaenema flaviceps BLCC-F50</name>
    <dbReference type="NCBI Taxonomy" id="3153642"/>
    <lineage>
        <taxon>Bacteria</taxon>
        <taxon>Bacillati</taxon>
        <taxon>Cyanobacteriota</taxon>
        <taxon>Cyanophyceae</taxon>
        <taxon>Oscillatoriophycideae</taxon>
        <taxon>Aerosakkonematales</taxon>
        <taxon>Aerosakkonemataceae</taxon>
        <taxon>Floridanema</taxon>
        <taxon>Floridanema flaviceps</taxon>
    </lineage>
</organism>
<dbReference type="InterPro" id="IPR009057">
    <property type="entry name" value="Homeodomain-like_sf"/>
</dbReference>
<sequence length="120" mass="13074">MTLKELEPQLLALSDQEKAQVVQLLSQGKITLGRGIEKTPGVCGGSACIAGTRITVWGLVEARRIGYSEADLLISYPSLSATDIANAWAYAEAFPEEIETEIRENDDRPRLSIRSVNANL</sequence>
<dbReference type="InterPro" id="IPR007367">
    <property type="entry name" value="DUF433"/>
</dbReference>
<dbReference type="Pfam" id="PF04255">
    <property type="entry name" value="DUF433"/>
    <property type="match status" value="1"/>
</dbReference>
<dbReference type="InterPro" id="IPR036388">
    <property type="entry name" value="WH-like_DNA-bd_sf"/>
</dbReference>
<dbReference type="PANTHER" id="PTHR34849">
    <property type="entry name" value="SSL5025 PROTEIN"/>
    <property type="match status" value="1"/>
</dbReference>
<reference evidence="1 2" key="1">
    <citation type="submission" date="2024-09" db="EMBL/GenBank/DDBJ databases">
        <title>Floridaenema gen nov. (Aerosakkonemataceae, Aerosakkonematales ord. nov., Cyanobacteria) from benthic tropical and subtropical fresh waters, with the description of four new species.</title>
        <authorList>
            <person name="Moretto J.A."/>
            <person name="Berthold D.E."/>
            <person name="Lefler F.W."/>
            <person name="Huang I.-S."/>
            <person name="Laughinghouse H. IV."/>
        </authorList>
    </citation>
    <scope>NUCLEOTIDE SEQUENCE [LARGE SCALE GENOMIC DNA]</scope>
    <source>
        <strain evidence="1 2">BLCC-F50</strain>
    </source>
</reference>
<protein>
    <submittedName>
        <fullName evidence="1">DUF433 domain-containing protein</fullName>
    </submittedName>
</protein>
<keyword evidence="2" id="KW-1185">Reference proteome</keyword>
<accession>A0ABV4XI77</accession>
<dbReference type="PANTHER" id="PTHR34849:SF4">
    <property type="entry name" value="SLR1209 PROTEIN"/>
    <property type="match status" value="1"/>
</dbReference>
<proteinExistence type="predicted"/>
<dbReference type="Gene3D" id="1.10.10.10">
    <property type="entry name" value="Winged helix-like DNA-binding domain superfamily/Winged helix DNA-binding domain"/>
    <property type="match status" value="1"/>
</dbReference>
<dbReference type="SUPFAM" id="SSF46689">
    <property type="entry name" value="Homeodomain-like"/>
    <property type="match status" value="1"/>
</dbReference>
<evidence type="ECO:0000313" key="2">
    <source>
        <dbReference type="Proteomes" id="UP001576784"/>
    </source>
</evidence>
<dbReference type="EMBL" id="JBHFNR010000004">
    <property type="protein sequence ID" value="MFB2891374.1"/>
    <property type="molecule type" value="Genomic_DNA"/>
</dbReference>
<dbReference type="Proteomes" id="UP001576784">
    <property type="component" value="Unassembled WGS sequence"/>
</dbReference>
<evidence type="ECO:0000313" key="1">
    <source>
        <dbReference type="EMBL" id="MFB2891374.1"/>
    </source>
</evidence>